<keyword evidence="7 8" id="KW-0472">Membrane</keyword>
<evidence type="ECO:0000256" key="6">
    <source>
        <dbReference type="ARBA" id="ARBA00022989"/>
    </source>
</evidence>
<keyword evidence="3 8" id="KW-1003">Cell membrane</keyword>
<dbReference type="EMBL" id="ASHL01000006">
    <property type="protein sequence ID" value="EPD12855.1"/>
    <property type="molecule type" value="Genomic_DNA"/>
</dbReference>
<evidence type="ECO:0000256" key="8">
    <source>
        <dbReference type="PIRNR" id="PIRNR018472"/>
    </source>
</evidence>
<sequence length="161" mass="18261">MHAKSSGGAIIGLTLFFSMALSIAPWPDHLAILMPSWTLLTLIYWSIALPHKVSILTGFSTGLLFDVLTGSLLGQNALIFSTASFFSHSLYSRLRNYPVWQQSTLILMFLACIKLLSLWLNHFIVHIEYTYQHGLQVLFSALVWPAIFAVLRLIRRHFKVQ</sequence>
<organism evidence="10 11">
    <name type="scientific">Cycloclasticus pugetii</name>
    <dbReference type="NCBI Taxonomy" id="34068"/>
    <lineage>
        <taxon>Bacteria</taxon>
        <taxon>Pseudomonadati</taxon>
        <taxon>Pseudomonadota</taxon>
        <taxon>Gammaproteobacteria</taxon>
        <taxon>Thiotrichales</taxon>
        <taxon>Piscirickettsiaceae</taxon>
        <taxon>Cycloclasticus</taxon>
    </lineage>
</organism>
<keyword evidence="4 9" id="KW-0812">Transmembrane</keyword>
<name>A0AB33Z0I9_9GAMM</name>
<comment type="subcellular location">
    <subcellularLocation>
        <location evidence="8">Cell inner membrane</location>
    </subcellularLocation>
    <subcellularLocation>
        <location evidence="1">Cell membrane</location>
        <topology evidence="1">Multi-pass membrane protein</topology>
    </subcellularLocation>
</comment>
<dbReference type="PIRSF" id="PIRSF018472">
    <property type="entry name" value="MreD_proteobac"/>
    <property type="match status" value="1"/>
</dbReference>
<feature type="transmembrane region" description="Helical" evidence="9">
    <location>
        <begin position="30"/>
        <end position="47"/>
    </location>
</feature>
<comment type="similarity">
    <text evidence="2 8">Belongs to the MreD family.</text>
</comment>
<protein>
    <recommendedName>
        <fullName evidence="8">Rod shape-determining protein MreD</fullName>
    </recommendedName>
</protein>
<proteinExistence type="inferred from homology"/>
<evidence type="ECO:0000256" key="3">
    <source>
        <dbReference type="ARBA" id="ARBA00022475"/>
    </source>
</evidence>
<accession>A0AB33Z0I9</accession>
<dbReference type="NCBIfam" id="TIGR03426">
    <property type="entry name" value="shape_MreD"/>
    <property type="match status" value="1"/>
</dbReference>
<keyword evidence="5 8" id="KW-0133">Cell shape</keyword>
<evidence type="ECO:0000256" key="9">
    <source>
        <dbReference type="SAM" id="Phobius"/>
    </source>
</evidence>
<gene>
    <name evidence="10" type="ORF">L196_08296</name>
</gene>
<reference evidence="10 11" key="1">
    <citation type="journal article" date="2013" name="Genome Announc.">
        <title>Genome Sequence of the Pyrene- and Fluoranthene-Degrading Bacterium Cycloclasticus sp. Strain PY97M.</title>
        <authorList>
            <person name="Cui Z."/>
            <person name="Xu G."/>
            <person name="Li Q."/>
            <person name="Gao W."/>
            <person name="Zheng L."/>
        </authorList>
    </citation>
    <scope>NUCLEOTIDE SEQUENCE [LARGE SCALE GENOMIC DNA]</scope>
    <source>
        <strain evidence="10 11">PY97M</strain>
    </source>
</reference>
<keyword evidence="11" id="KW-1185">Reference proteome</keyword>
<evidence type="ECO:0000256" key="7">
    <source>
        <dbReference type="ARBA" id="ARBA00023136"/>
    </source>
</evidence>
<evidence type="ECO:0000256" key="4">
    <source>
        <dbReference type="ARBA" id="ARBA00022692"/>
    </source>
</evidence>
<evidence type="ECO:0000256" key="5">
    <source>
        <dbReference type="ARBA" id="ARBA00022960"/>
    </source>
</evidence>
<comment type="function">
    <text evidence="8">Involved in formation of the rod shape of the cell. May also contribute to regulation of formation of penicillin-binding proteins.</text>
</comment>
<feature type="transmembrane region" description="Helical" evidence="9">
    <location>
        <begin position="103"/>
        <end position="125"/>
    </location>
</feature>
<evidence type="ECO:0000256" key="2">
    <source>
        <dbReference type="ARBA" id="ARBA00007776"/>
    </source>
</evidence>
<dbReference type="Proteomes" id="UP000015462">
    <property type="component" value="Unassembled WGS sequence"/>
</dbReference>
<comment type="caution">
    <text evidence="10">The sequence shown here is derived from an EMBL/GenBank/DDBJ whole genome shotgun (WGS) entry which is preliminary data.</text>
</comment>
<keyword evidence="8" id="KW-0997">Cell inner membrane</keyword>
<feature type="transmembrane region" description="Helical" evidence="9">
    <location>
        <begin position="6"/>
        <end position="23"/>
    </location>
</feature>
<dbReference type="Pfam" id="PF04093">
    <property type="entry name" value="MreD"/>
    <property type="match status" value="1"/>
</dbReference>
<dbReference type="AlphaFoldDB" id="A0AB33Z0I9"/>
<evidence type="ECO:0000313" key="10">
    <source>
        <dbReference type="EMBL" id="EPD12855.1"/>
    </source>
</evidence>
<evidence type="ECO:0000256" key="1">
    <source>
        <dbReference type="ARBA" id="ARBA00004651"/>
    </source>
</evidence>
<dbReference type="RefSeq" id="WP_016390619.1">
    <property type="nucleotide sequence ID" value="NZ_KE646808.1"/>
</dbReference>
<feature type="transmembrane region" description="Helical" evidence="9">
    <location>
        <begin position="137"/>
        <end position="154"/>
    </location>
</feature>
<evidence type="ECO:0000313" key="11">
    <source>
        <dbReference type="Proteomes" id="UP000015462"/>
    </source>
</evidence>
<dbReference type="GO" id="GO:0005886">
    <property type="term" value="C:plasma membrane"/>
    <property type="evidence" value="ECO:0007669"/>
    <property type="project" value="UniProtKB-SubCell"/>
</dbReference>
<dbReference type="PANTHER" id="PTHR37484:SF1">
    <property type="entry name" value="ROD SHAPE-DETERMINING PROTEIN MRED"/>
    <property type="match status" value="1"/>
</dbReference>
<dbReference type="PANTHER" id="PTHR37484">
    <property type="entry name" value="ROD SHAPE-DETERMINING PROTEIN MRED"/>
    <property type="match status" value="1"/>
</dbReference>
<dbReference type="InterPro" id="IPR026034">
    <property type="entry name" value="MreD_proteobac"/>
</dbReference>
<dbReference type="GO" id="GO:0008360">
    <property type="term" value="P:regulation of cell shape"/>
    <property type="evidence" value="ECO:0007669"/>
    <property type="project" value="UniProtKB-UniRule"/>
</dbReference>
<keyword evidence="6 9" id="KW-1133">Transmembrane helix</keyword>
<dbReference type="InterPro" id="IPR007227">
    <property type="entry name" value="Cell_shape_determining_MreD"/>
</dbReference>